<reference evidence="1 2" key="1">
    <citation type="submission" date="2023-08" db="EMBL/GenBank/DDBJ databases">
        <title>Mesonia sp. MT50, isolated from deep-sea sediment of the Mariana Trench.</title>
        <authorList>
            <person name="Fu H."/>
        </authorList>
    </citation>
    <scope>NUCLEOTIDE SEQUENCE [LARGE SCALE GENOMIC DNA]</scope>
    <source>
        <strain evidence="1 2">MT50</strain>
    </source>
</reference>
<protein>
    <recommendedName>
        <fullName evidence="3">NAD-dependent epimerase/dehydratase domain-containing protein</fullName>
    </recommendedName>
</protein>
<name>A0ABU1A2Q0_9FLAO</name>
<dbReference type="Proteomes" id="UP001230915">
    <property type="component" value="Unassembled WGS sequence"/>
</dbReference>
<evidence type="ECO:0000313" key="1">
    <source>
        <dbReference type="EMBL" id="MDQ7917978.1"/>
    </source>
</evidence>
<organism evidence="1 2">
    <name type="scientific">Mesonia profundi</name>
    <dbReference type="NCBI Taxonomy" id="3070998"/>
    <lineage>
        <taxon>Bacteria</taxon>
        <taxon>Pseudomonadati</taxon>
        <taxon>Bacteroidota</taxon>
        <taxon>Flavobacteriia</taxon>
        <taxon>Flavobacteriales</taxon>
        <taxon>Flavobacteriaceae</taxon>
        <taxon>Mesonia</taxon>
    </lineage>
</organism>
<dbReference type="EMBL" id="JAVHUL010000027">
    <property type="protein sequence ID" value="MDQ7917978.1"/>
    <property type="molecule type" value="Genomic_DNA"/>
</dbReference>
<proteinExistence type="predicted"/>
<evidence type="ECO:0008006" key="3">
    <source>
        <dbReference type="Google" id="ProtNLM"/>
    </source>
</evidence>
<accession>A0ABU1A2Q0</accession>
<keyword evidence="2" id="KW-1185">Reference proteome</keyword>
<dbReference type="RefSeq" id="WP_308864871.1">
    <property type="nucleotide sequence ID" value="NZ_JAVHUL010000027.1"/>
</dbReference>
<comment type="caution">
    <text evidence="1">The sequence shown here is derived from an EMBL/GenBank/DDBJ whole genome shotgun (WGS) entry which is preliminary data.</text>
</comment>
<sequence>MVIHLAAIIPLLADDSPKLAQKVNTEGTRNLVQLLEQQSPHCFL</sequence>
<gene>
    <name evidence="1" type="ORF">RBU60_10355</name>
</gene>
<evidence type="ECO:0000313" key="2">
    <source>
        <dbReference type="Proteomes" id="UP001230915"/>
    </source>
</evidence>
<dbReference type="Gene3D" id="3.40.50.720">
    <property type="entry name" value="NAD(P)-binding Rossmann-like Domain"/>
    <property type="match status" value="1"/>
</dbReference>